<dbReference type="InterPro" id="IPR043141">
    <property type="entry name" value="Ribosomal_uL10-like_sf"/>
</dbReference>
<comment type="similarity">
    <text evidence="1 5">Belongs to the universal ribosomal protein uL10 family.</text>
</comment>
<evidence type="ECO:0000313" key="7">
    <source>
        <dbReference type="Proteomes" id="UP001139263"/>
    </source>
</evidence>
<dbReference type="HAMAP" id="MF_00362">
    <property type="entry name" value="Ribosomal_uL10"/>
    <property type="match status" value="1"/>
</dbReference>
<keyword evidence="7" id="KW-1185">Reference proteome</keyword>
<dbReference type="GO" id="GO:0015934">
    <property type="term" value="C:large ribosomal subunit"/>
    <property type="evidence" value="ECO:0007669"/>
    <property type="project" value="InterPro"/>
</dbReference>
<dbReference type="AlphaFoldDB" id="A0A9X1V9K1"/>
<dbReference type="Gene3D" id="6.10.250.290">
    <property type="match status" value="1"/>
</dbReference>
<evidence type="ECO:0000256" key="4">
    <source>
        <dbReference type="ARBA" id="ARBA00035202"/>
    </source>
</evidence>
<dbReference type="SUPFAM" id="SSF160369">
    <property type="entry name" value="Ribosomal protein L10-like"/>
    <property type="match status" value="1"/>
</dbReference>
<evidence type="ECO:0000256" key="5">
    <source>
        <dbReference type="HAMAP-Rule" id="MF_00362"/>
    </source>
</evidence>
<dbReference type="PROSITE" id="PS01109">
    <property type="entry name" value="RIBOSOMAL_L10"/>
    <property type="match status" value="1"/>
</dbReference>
<dbReference type="EMBL" id="JALBUF010000006">
    <property type="protein sequence ID" value="MCI0183858.1"/>
    <property type="molecule type" value="Genomic_DNA"/>
</dbReference>
<name>A0A9X1V9K1_9BACL</name>
<dbReference type="Proteomes" id="UP001139263">
    <property type="component" value="Unassembled WGS sequence"/>
</dbReference>
<proteinExistence type="inferred from homology"/>
<evidence type="ECO:0000256" key="3">
    <source>
        <dbReference type="ARBA" id="ARBA00023274"/>
    </source>
</evidence>
<comment type="function">
    <text evidence="5">Forms part of the ribosomal stalk, playing a central role in the interaction of the ribosome with GTP-bound translation factors.</text>
</comment>
<keyword evidence="5" id="KW-0694">RNA-binding</keyword>
<gene>
    <name evidence="5 6" type="primary">rplJ</name>
    <name evidence="6" type="ORF">MM817_02149</name>
</gene>
<reference evidence="6" key="1">
    <citation type="submission" date="2022-03" db="EMBL/GenBank/DDBJ databases">
        <title>Draft Genome Sequence of Firmicute Strain S0AB, a Heterotrophic Iron/Sulfur-Oxidizing Extreme Acidophile.</title>
        <authorList>
            <person name="Vergara E."/>
            <person name="Pakostova E."/>
            <person name="Johnson D.B."/>
            <person name="Holmes D.S."/>
        </authorList>
    </citation>
    <scope>NUCLEOTIDE SEQUENCE</scope>
    <source>
        <strain evidence="6">S0AB</strain>
    </source>
</reference>
<dbReference type="Gene3D" id="3.30.70.1730">
    <property type="match status" value="1"/>
</dbReference>
<dbReference type="InterPro" id="IPR022973">
    <property type="entry name" value="Ribosomal_uL10_bac"/>
</dbReference>
<dbReference type="GO" id="GO:0003735">
    <property type="term" value="F:structural constituent of ribosome"/>
    <property type="evidence" value="ECO:0007669"/>
    <property type="project" value="InterPro"/>
</dbReference>
<evidence type="ECO:0000256" key="1">
    <source>
        <dbReference type="ARBA" id="ARBA00008889"/>
    </source>
</evidence>
<dbReference type="GO" id="GO:0006412">
    <property type="term" value="P:translation"/>
    <property type="evidence" value="ECO:0007669"/>
    <property type="project" value="UniProtKB-UniRule"/>
</dbReference>
<dbReference type="InterPro" id="IPR047865">
    <property type="entry name" value="Ribosomal_uL10_bac_type"/>
</dbReference>
<sequence length="166" mass="17901">MVSVREEKAAQVAEIADKLSNSKTTIITDYRGLTVAEVTDLRKRLRDAGIEFRVLKNTLVRRATAESGTSAVDVYLKGPTAIAFSTDDLVAPAKLLNDFAVKNKALEIKGGLVEGKLVDADGVKELATLPSRDGLLSMLLSVLQAPMRNLAYATKQIADQKEAQEA</sequence>
<dbReference type="Pfam" id="PF00466">
    <property type="entry name" value="Ribosomal_L10"/>
    <property type="match status" value="1"/>
</dbReference>
<dbReference type="PANTHER" id="PTHR11560">
    <property type="entry name" value="39S RIBOSOMAL PROTEIN L10, MITOCHONDRIAL"/>
    <property type="match status" value="1"/>
</dbReference>
<protein>
    <recommendedName>
        <fullName evidence="4 5">Large ribosomal subunit protein uL10</fullName>
    </recommendedName>
</protein>
<evidence type="ECO:0000313" key="6">
    <source>
        <dbReference type="EMBL" id="MCI0183858.1"/>
    </source>
</evidence>
<dbReference type="RefSeq" id="WP_241714703.1">
    <property type="nucleotide sequence ID" value="NZ_JALBUF010000006.1"/>
</dbReference>
<dbReference type="NCBIfam" id="NF000955">
    <property type="entry name" value="PRK00099.1-1"/>
    <property type="match status" value="1"/>
</dbReference>
<comment type="subunit">
    <text evidence="5">Part of the ribosomal stalk of the 50S ribosomal subunit. The N-terminus interacts with L11 and the large rRNA to form the base of the stalk. The C-terminus forms an elongated spine to which L12 dimers bind in a sequential fashion forming a multimeric L10(L12)X complex.</text>
</comment>
<evidence type="ECO:0000256" key="2">
    <source>
        <dbReference type="ARBA" id="ARBA00022980"/>
    </source>
</evidence>
<accession>A0A9X1V9K1</accession>
<dbReference type="CDD" id="cd05797">
    <property type="entry name" value="Ribosomal_L10"/>
    <property type="match status" value="1"/>
</dbReference>
<organism evidence="6 7">
    <name type="scientific">Sulfoacidibacillus ferrooxidans</name>
    <dbReference type="NCBI Taxonomy" id="2005001"/>
    <lineage>
        <taxon>Bacteria</taxon>
        <taxon>Bacillati</taxon>
        <taxon>Bacillota</taxon>
        <taxon>Bacilli</taxon>
        <taxon>Bacillales</taxon>
        <taxon>Alicyclobacillaceae</taxon>
        <taxon>Sulfoacidibacillus</taxon>
    </lineage>
</organism>
<keyword evidence="5" id="KW-0699">rRNA-binding</keyword>
<dbReference type="InterPro" id="IPR002363">
    <property type="entry name" value="Ribosomal_uL10_CS_bac"/>
</dbReference>
<dbReference type="GO" id="GO:0070180">
    <property type="term" value="F:large ribosomal subunit rRNA binding"/>
    <property type="evidence" value="ECO:0007669"/>
    <property type="project" value="UniProtKB-UniRule"/>
</dbReference>
<comment type="caution">
    <text evidence="6">The sequence shown here is derived from an EMBL/GenBank/DDBJ whole genome shotgun (WGS) entry which is preliminary data.</text>
</comment>
<keyword evidence="3 5" id="KW-0687">Ribonucleoprotein</keyword>
<keyword evidence="2 5" id="KW-0689">Ribosomal protein</keyword>
<dbReference type="InterPro" id="IPR001790">
    <property type="entry name" value="Ribosomal_uL10"/>
</dbReference>